<feature type="transmembrane region" description="Helical" evidence="1">
    <location>
        <begin position="388"/>
        <end position="408"/>
    </location>
</feature>
<dbReference type="AlphaFoldDB" id="A0A928HJA2"/>
<feature type="transmembrane region" description="Helical" evidence="1">
    <location>
        <begin position="337"/>
        <end position="356"/>
    </location>
</feature>
<feature type="transmembrane region" description="Helical" evidence="1">
    <location>
        <begin position="306"/>
        <end position="325"/>
    </location>
</feature>
<keyword evidence="1" id="KW-0812">Transmembrane</keyword>
<accession>A0A928HJA2</accession>
<feature type="transmembrane region" description="Helical" evidence="1">
    <location>
        <begin position="362"/>
        <end position="381"/>
    </location>
</feature>
<evidence type="ECO:0000256" key="1">
    <source>
        <dbReference type="SAM" id="Phobius"/>
    </source>
</evidence>
<name>A0A928HJA2_9BACT</name>
<feature type="transmembrane region" description="Helical" evidence="1">
    <location>
        <begin position="221"/>
        <end position="242"/>
    </location>
</feature>
<dbReference type="EMBL" id="SUVG01000008">
    <property type="protein sequence ID" value="MBE6421810.1"/>
    <property type="molecule type" value="Genomic_DNA"/>
</dbReference>
<evidence type="ECO:0000313" key="2">
    <source>
        <dbReference type="EMBL" id="MBE6421810.1"/>
    </source>
</evidence>
<keyword evidence="1" id="KW-1133">Transmembrane helix</keyword>
<feature type="transmembrane region" description="Helical" evidence="1">
    <location>
        <begin position="90"/>
        <end position="110"/>
    </location>
</feature>
<gene>
    <name evidence="2" type="ORF">E7027_06795</name>
</gene>
<feature type="transmembrane region" description="Helical" evidence="1">
    <location>
        <begin position="122"/>
        <end position="141"/>
    </location>
</feature>
<comment type="caution">
    <text evidence="2">The sequence shown here is derived from an EMBL/GenBank/DDBJ whole genome shotgun (WGS) entry which is preliminary data.</text>
</comment>
<sequence length="561" mass="64664">MSSFVRLFSAYFKHRPNMALFLFCWAVGFFHILCSGPDYFFDMLNYHFYNPYAVLGGRIGTDIAPAGVHSYFSPTADFFYFIAFQLLAKWPYMLAFVSAVWYAVSLFFVLKIVRWFLPKEKNFLFTTAIPTLLFFFAPAILTHGGYNTTDMSSTAPLLASLYLTLSSRKLPASPRKNAFFILAGILYGITFAFKYTNAPLLAGYVIMFMFCFSSIKDFFKYGIFFTVGALGSFALIGGYWCYKMYAMFGSPLFPFYNNLFHSPLFEPIALVDKRFFIGKSLWEIMLLPFTFLFNQPMNTIEFRFRGISWLMYFAAICCWGKLLLGKQKKYFSAELRSGIGLLCIFFLSGYILWLLLFSIFRYAMPLEAVGAILITVLLSVLPRRKYPLFFSGLLCGLFCFYGSILPQVKFFPKMNRILTAKGTREKRPELMRENPPAIHKNSVVILQGWMLSYYIPFLSPSARYVGGLQPNLYHYPDVLSRLEIISTFSVGPDFFRHRFAPQVHQAIKEAKHVYVLMQDVSPQIFFHAPLTHYGVQVRPDSCRWLSTPYIYSSILCEADKL</sequence>
<proteinExistence type="predicted"/>
<keyword evidence="1" id="KW-0472">Membrane</keyword>
<protein>
    <submittedName>
        <fullName evidence="2">Uncharacterized protein</fullName>
    </submittedName>
</protein>
<dbReference type="Proteomes" id="UP000725649">
    <property type="component" value="Unassembled WGS sequence"/>
</dbReference>
<evidence type="ECO:0000313" key="3">
    <source>
        <dbReference type="Proteomes" id="UP000725649"/>
    </source>
</evidence>
<reference evidence="2" key="1">
    <citation type="submission" date="2019-04" db="EMBL/GenBank/DDBJ databases">
        <title>Evolution of Biomass-Degrading Anaerobic Consortia Revealed by Metagenomics.</title>
        <authorList>
            <person name="Peng X."/>
        </authorList>
    </citation>
    <scope>NUCLEOTIDE SEQUENCE</scope>
    <source>
        <strain evidence="2">SIG66</strain>
    </source>
</reference>
<organism evidence="2 3">
    <name type="scientific">Candidatus Avelusimicrobium gallicola</name>
    <dbReference type="NCBI Taxonomy" id="2562704"/>
    <lineage>
        <taxon>Bacteria</taxon>
        <taxon>Pseudomonadati</taxon>
        <taxon>Elusimicrobiota</taxon>
        <taxon>Elusimicrobia</taxon>
        <taxon>Elusimicrobiales</taxon>
        <taxon>Elusimicrobiaceae</taxon>
        <taxon>Candidatus Avelusimicrobium</taxon>
    </lineage>
</organism>